<evidence type="ECO:0000313" key="3">
    <source>
        <dbReference type="EMBL" id="MBW5484404.1"/>
    </source>
</evidence>
<organism evidence="3 4">
    <name type="scientific">Streptomyces bambusae</name>
    <dbReference type="NCBI Taxonomy" id="1550616"/>
    <lineage>
        <taxon>Bacteria</taxon>
        <taxon>Bacillati</taxon>
        <taxon>Actinomycetota</taxon>
        <taxon>Actinomycetes</taxon>
        <taxon>Kitasatosporales</taxon>
        <taxon>Streptomycetaceae</taxon>
        <taxon>Streptomyces</taxon>
    </lineage>
</organism>
<keyword evidence="4" id="KW-1185">Reference proteome</keyword>
<evidence type="ECO:0000256" key="1">
    <source>
        <dbReference type="ARBA" id="ARBA00022527"/>
    </source>
</evidence>
<dbReference type="GO" id="GO:0005524">
    <property type="term" value="F:ATP binding"/>
    <property type="evidence" value="ECO:0007669"/>
    <property type="project" value="UniProtKB-KW"/>
</dbReference>
<evidence type="ECO:0000259" key="2">
    <source>
        <dbReference type="Pfam" id="PF13581"/>
    </source>
</evidence>
<dbReference type="InterPro" id="IPR003594">
    <property type="entry name" value="HATPase_dom"/>
</dbReference>
<dbReference type="CDD" id="cd16936">
    <property type="entry name" value="HATPase_RsbW-like"/>
    <property type="match status" value="1"/>
</dbReference>
<dbReference type="EMBL" id="WTFF01000162">
    <property type="protein sequence ID" value="MBW5484404.1"/>
    <property type="molecule type" value="Genomic_DNA"/>
</dbReference>
<keyword evidence="1" id="KW-0808">Transferase</keyword>
<sequence length="206" mass="22624">MNSPHLGVLHPVRARTKDLYGSARWLTVVTQRDDCPVNLNTQPALLRERLFARCHRSVPRARAFTAETLDVWDVPWRRDDMLLCVSELATNALRHGVPPGRGFRVRLLRFEDVVRIEVHDSGPGLSRVRLGVGLGLEIVAAVADEWGAVPRSPGKVVWAELGLAASPAHRPPRYARALLESIAELEAGQGEPRALIGAARVDGYAA</sequence>
<keyword evidence="1" id="KW-0418">Kinase</keyword>
<comment type="caution">
    <text evidence="3">The sequence shown here is derived from an EMBL/GenBank/DDBJ whole genome shotgun (WGS) entry which is preliminary data.</text>
</comment>
<evidence type="ECO:0000313" key="4">
    <source>
        <dbReference type="Proteomes" id="UP000812013"/>
    </source>
</evidence>
<keyword evidence="3" id="KW-0067">ATP-binding</keyword>
<gene>
    <name evidence="3" type="ORF">GPJ59_21600</name>
</gene>
<feature type="domain" description="Histidine kinase/HSP90-like ATPase" evidence="2">
    <location>
        <begin position="56"/>
        <end position="158"/>
    </location>
</feature>
<dbReference type="Pfam" id="PF13581">
    <property type="entry name" value="HATPase_c_2"/>
    <property type="match status" value="1"/>
</dbReference>
<dbReference type="PANTHER" id="PTHR35526:SF3">
    <property type="entry name" value="ANTI-SIGMA-F FACTOR RSBW"/>
    <property type="match status" value="1"/>
</dbReference>
<name>A0ABS6ZAG1_9ACTN</name>
<dbReference type="PANTHER" id="PTHR35526">
    <property type="entry name" value="ANTI-SIGMA-F FACTOR RSBW-RELATED"/>
    <property type="match status" value="1"/>
</dbReference>
<dbReference type="Proteomes" id="UP000812013">
    <property type="component" value="Unassembled WGS sequence"/>
</dbReference>
<accession>A0ABS6ZAG1</accession>
<dbReference type="InterPro" id="IPR036890">
    <property type="entry name" value="HATPase_C_sf"/>
</dbReference>
<dbReference type="Gene3D" id="3.30.565.10">
    <property type="entry name" value="Histidine kinase-like ATPase, C-terminal domain"/>
    <property type="match status" value="1"/>
</dbReference>
<keyword evidence="1" id="KW-0723">Serine/threonine-protein kinase</keyword>
<dbReference type="InterPro" id="IPR050267">
    <property type="entry name" value="Anti-sigma-factor_SerPK"/>
</dbReference>
<reference evidence="3 4" key="1">
    <citation type="submission" date="2019-12" db="EMBL/GenBank/DDBJ databases">
        <title>Genome sequence of Streptomyces bambusae.</title>
        <authorList>
            <person name="Bansal K."/>
            <person name="Choksket S."/>
            <person name="Korpole S."/>
            <person name="Patil P.B."/>
        </authorList>
    </citation>
    <scope>NUCLEOTIDE SEQUENCE [LARGE SCALE GENOMIC DNA]</scope>
    <source>
        <strain evidence="3 4">SK60</strain>
    </source>
</reference>
<protein>
    <submittedName>
        <fullName evidence="3">ATP-binding protein</fullName>
    </submittedName>
</protein>
<keyword evidence="3" id="KW-0547">Nucleotide-binding</keyword>
<dbReference type="SUPFAM" id="SSF55874">
    <property type="entry name" value="ATPase domain of HSP90 chaperone/DNA topoisomerase II/histidine kinase"/>
    <property type="match status" value="1"/>
</dbReference>
<proteinExistence type="predicted"/>